<keyword evidence="2" id="KW-0663">Pyridoxal phosphate</keyword>
<evidence type="ECO:0000256" key="2">
    <source>
        <dbReference type="ARBA" id="ARBA00022898"/>
    </source>
</evidence>
<dbReference type="KEGG" id="psti:SOO65_17740"/>
<dbReference type="Gene3D" id="1.10.10.10">
    <property type="entry name" value="Winged helix-like DNA-binding domain superfamily/Winged helix DNA-binding domain"/>
    <property type="match status" value="1"/>
</dbReference>
<keyword evidence="7" id="KW-0808">Transferase</keyword>
<dbReference type="InterPro" id="IPR015421">
    <property type="entry name" value="PyrdxlP-dep_Trfase_major"/>
</dbReference>
<proteinExistence type="inferred from homology"/>
<dbReference type="PROSITE" id="PS50949">
    <property type="entry name" value="HTH_GNTR"/>
    <property type="match status" value="1"/>
</dbReference>
<evidence type="ECO:0000256" key="3">
    <source>
        <dbReference type="ARBA" id="ARBA00023015"/>
    </source>
</evidence>
<dbReference type="GO" id="GO:0008483">
    <property type="term" value="F:transaminase activity"/>
    <property type="evidence" value="ECO:0007669"/>
    <property type="project" value="UniProtKB-KW"/>
</dbReference>
<dbReference type="RefSeq" id="WP_321393513.1">
    <property type="nucleotide sequence ID" value="NZ_CP139487.1"/>
</dbReference>
<dbReference type="Pfam" id="PF00155">
    <property type="entry name" value="Aminotran_1_2"/>
    <property type="match status" value="1"/>
</dbReference>
<dbReference type="SMART" id="SM00345">
    <property type="entry name" value="HTH_GNTR"/>
    <property type="match status" value="1"/>
</dbReference>
<organism evidence="7 8">
    <name type="scientific">Peredibacter starrii</name>
    <dbReference type="NCBI Taxonomy" id="28202"/>
    <lineage>
        <taxon>Bacteria</taxon>
        <taxon>Pseudomonadati</taxon>
        <taxon>Bdellovibrionota</taxon>
        <taxon>Bacteriovoracia</taxon>
        <taxon>Bacteriovoracales</taxon>
        <taxon>Bacteriovoracaceae</taxon>
        <taxon>Peredibacter</taxon>
    </lineage>
</organism>
<dbReference type="Proteomes" id="UP001324634">
    <property type="component" value="Chromosome"/>
</dbReference>
<dbReference type="CDD" id="cd00609">
    <property type="entry name" value="AAT_like"/>
    <property type="match status" value="1"/>
</dbReference>
<dbReference type="Gene3D" id="3.40.640.10">
    <property type="entry name" value="Type I PLP-dependent aspartate aminotransferase-like (Major domain)"/>
    <property type="match status" value="1"/>
</dbReference>
<keyword evidence="3" id="KW-0805">Transcription regulation</keyword>
<keyword evidence="4" id="KW-0238">DNA-binding</keyword>
<sequence>MAKTKNNIEIPSLNLINRKEGNIGQQLLQRLREAINVGELKPGERLPSTRSLASSLELARGTVTEVYDQLIAEGYLVTKVGSGTTVALDLFETEIKSPRKTSASESQITLSEKAKFYTALAEQFIAKPTTPFSIAQPKNDVAMDANWDRINRRVRSSKTAGPSTYQEPNGLLYLRNEIANYVRKARSVLCEPEQVIITSGTQQGLYLTAKVLLEEKDKVWIEDPTYLGLSSILKDFKINMVPIPVDENGLDVDFAIKKSPKAKAVYVTPSHQYPLGMVMSMARRQALINWAIKNNSWIIEDDYDSELRYSGHPFPSLQGLDPQRVIYLGTFSKVLYPSLRLGYLILPRPLVKAFAGAKAIIDRHSSLSDQQVLATYMSEGYFESHIRRIRAVYAQKKNLLVELLTKELSSTCSIQNNDQGMHLILWLPPKSNDTLIAKELLKEGIVVRAVSTLYSNGKGRSGLMLGYGGHTNQQLADAVKKLKRTLHRLMISSP</sequence>
<gene>
    <name evidence="7" type="ORF">SOO65_17740</name>
</gene>
<dbReference type="PANTHER" id="PTHR46577">
    <property type="entry name" value="HTH-TYPE TRANSCRIPTIONAL REGULATORY PROTEIN GABR"/>
    <property type="match status" value="1"/>
</dbReference>
<dbReference type="PANTHER" id="PTHR46577:SF1">
    <property type="entry name" value="HTH-TYPE TRANSCRIPTIONAL REGULATORY PROTEIN GABR"/>
    <property type="match status" value="1"/>
</dbReference>
<reference evidence="7 8" key="1">
    <citation type="submission" date="2023-11" db="EMBL/GenBank/DDBJ databases">
        <title>Peredibacter starrii A3.12.</title>
        <authorList>
            <person name="Mitchell R.J."/>
        </authorList>
    </citation>
    <scope>NUCLEOTIDE SEQUENCE [LARGE SCALE GENOMIC DNA]</scope>
    <source>
        <strain evidence="7 8">A3.12</strain>
    </source>
</reference>
<evidence type="ECO:0000313" key="7">
    <source>
        <dbReference type="EMBL" id="WPU64538.1"/>
    </source>
</evidence>
<protein>
    <submittedName>
        <fullName evidence="7">PLP-dependent aminotransferase family protein</fullName>
    </submittedName>
</protein>
<dbReference type="GO" id="GO:0003700">
    <property type="term" value="F:DNA-binding transcription factor activity"/>
    <property type="evidence" value="ECO:0007669"/>
    <property type="project" value="InterPro"/>
</dbReference>
<name>A0AAX4HMY8_9BACT</name>
<dbReference type="InterPro" id="IPR036388">
    <property type="entry name" value="WH-like_DNA-bd_sf"/>
</dbReference>
<dbReference type="InterPro" id="IPR051446">
    <property type="entry name" value="HTH_trans_reg/aminotransferase"/>
</dbReference>
<dbReference type="GO" id="GO:0030170">
    <property type="term" value="F:pyridoxal phosphate binding"/>
    <property type="evidence" value="ECO:0007669"/>
    <property type="project" value="InterPro"/>
</dbReference>
<keyword evidence="8" id="KW-1185">Reference proteome</keyword>
<dbReference type="InterPro" id="IPR000524">
    <property type="entry name" value="Tscrpt_reg_HTH_GntR"/>
</dbReference>
<keyword evidence="7" id="KW-0032">Aminotransferase</keyword>
<dbReference type="InterPro" id="IPR015424">
    <property type="entry name" value="PyrdxlP-dep_Trfase"/>
</dbReference>
<accession>A0AAX4HMY8</accession>
<keyword evidence="5" id="KW-0804">Transcription</keyword>
<dbReference type="InterPro" id="IPR004839">
    <property type="entry name" value="Aminotransferase_I/II_large"/>
</dbReference>
<dbReference type="EMBL" id="CP139487">
    <property type="protein sequence ID" value="WPU64538.1"/>
    <property type="molecule type" value="Genomic_DNA"/>
</dbReference>
<comment type="similarity">
    <text evidence="1">In the C-terminal section; belongs to the class-I pyridoxal-phosphate-dependent aminotransferase family.</text>
</comment>
<dbReference type="GO" id="GO:0003677">
    <property type="term" value="F:DNA binding"/>
    <property type="evidence" value="ECO:0007669"/>
    <property type="project" value="UniProtKB-KW"/>
</dbReference>
<dbReference type="InterPro" id="IPR036390">
    <property type="entry name" value="WH_DNA-bd_sf"/>
</dbReference>
<dbReference type="SUPFAM" id="SSF46785">
    <property type="entry name" value="Winged helix' DNA-binding domain"/>
    <property type="match status" value="1"/>
</dbReference>
<dbReference type="AlphaFoldDB" id="A0AAX4HMY8"/>
<evidence type="ECO:0000259" key="6">
    <source>
        <dbReference type="PROSITE" id="PS50949"/>
    </source>
</evidence>
<dbReference type="SUPFAM" id="SSF53383">
    <property type="entry name" value="PLP-dependent transferases"/>
    <property type="match status" value="1"/>
</dbReference>
<evidence type="ECO:0000256" key="1">
    <source>
        <dbReference type="ARBA" id="ARBA00005384"/>
    </source>
</evidence>
<evidence type="ECO:0000256" key="4">
    <source>
        <dbReference type="ARBA" id="ARBA00023125"/>
    </source>
</evidence>
<evidence type="ECO:0000256" key="5">
    <source>
        <dbReference type="ARBA" id="ARBA00023163"/>
    </source>
</evidence>
<feature type="domain" description="HTH gntR-type" evidence="6">
    <location>
        <begin position="21"/>
        <end position="89"/>
    </location>
</feature>
<evidence type="ECO:0000313" key="8">
    <source>
        <dbReference type="Proteomes" id="UP001324634"/>
    </source>
</evidence>
<dbReference type="CDD" id="cd07377">
    <property type="entry name" value="WHTH_GntR"/>
    <property type="match status" value="1"/>
</dbReference>
<dbReference type="Pfam" id="PF00392">
    <property type="entry name" value="GntR"/>
    <property type="match status" value="1"/>
</dbReference>